<proteinExistence type="predicted"/>
<dbReference type="EMBL" id="GBRH01159561">
    <property type="protein sequence ID" value="JAE38335.1"/>
    <property type="molecule type" value="Transcribed_RNA"/>
</dbReference>
<dbReference type="AlphaFoldDB" id="A0A0A9HME5"/>
<sequence>MSDAQCFPLVSQLKLRRNITVKFYFQCSRAK</sequence>
<reference evidence="1" key="2">
    <citation type="journal article" date="2015" name="Data Brief">
        <title>Shoot transcriptome of the giant reed, Arundo donax.</title>
        <authorList>
            <person name="Barrero R.A."/>
            <person name="Guerrero F.D."/>
            <person name="Moolhuijzen P."/>
            <person name="Goolsby J.A."/>
            <person name="Tidwell J."/>
            <person name="Bellgard S.E."/>
            <person name="Bellgard M.I."/>
        </authorList>
    </citation>
    <scope>NUCLEOTIDE SEQUENCE</scope>
    <source>
        <tissue evidence="1">Shoot tissue taken approximately 20 cm above the soil surface</tissue>
    </source>
</reference>
<name>A0A0A9HME5_ARUDO</name>
<protein>
    <submittedName>
        <fullName evidence="1">Uncharacterized protein</fullName>
    </submittedName>
</protein>
<accession>A0A0A9HME5</accession>
<reference evidence="1" key="1">
    <citation type="submission" date="2014-09" db="EMBL/GenBank/DDBJ databases">
        <authorList>
            <person name="Magalhaes I.L.F."/>
            <person name="Oliveira U."/>
            <person name="Santos F.R."/>
            <person name="Vidigal T.H.D.A."/>
            <person name="Brescovit A.D."/>
            <person name="Santos A.J."/>
        </authorList>
    </citation>
    <scope>NUCLEOTIDE SEQUENCE</scope>
    <source>
        <tissue evidence="1">Shoot tissue taken approximately 20 cm above the soil surface</tissue>
    </source>
</reference>
<evidence type="ECO:0000313" key="1">
    <source>
        <dbReference type="EMBL" id="JAE38335.1"/>
    </source>
</evidence>
<organism evidence="1">
    <name type="scientific">Arundo donax</name>
    <name type="common">Giant reed</name>
    <name type="synonym">Donax arundinaceus</name>
    <dbReference type="NCBI Taxonomy" id="35708"/>
    <lineage>
        <taxon>Eukaryota</taxon>
        <taxon>Viridiplantae</taxon>
        <taxon>Streptophyta</taxon>
        <taxon>Embryophyta</taxon>
        <taxon>Tracheophyta</taxon>
        <taxon>Spermatophyta</taxon>
        <taxon>Magnoliopsida</taxon>
        <taxon>Liliopsida</taxon>
        <taxon>Poales</taxon>
        <taxon>Poaceae</taxon>
        <taxon>PACMAD clade</taxon>
        <taxon>Arundinoideae</taxon>
        <taxon>Arundineae</taxon>
        <taxon>Arundo</taxon>
    </lineage>
</organism>